<dbReference type="AlphaFoldDB" id="A0A317F9T5"/>
<proteinExistence type="predicted"/>
<protein>
    <submittedName>
        <fullName evidence="1">Uncharacterized protein</fullName>
    </submittedName>
</protein>
<dbReference type="Gene3D" id="1.25.40.10">
    <property type="entry name" value="Tetratricopeptide repeat domain"/>
    <property type="match status" value="1"/>
</dbReference>
<dbReference type="OrthoDB" id="7325815at2"/>
<name>A0A317F9T5_9PROT</name>
<gene>
    <name evidence="1" type="ORF">DFH01_23145</name>
</gene>
<comment type="caution">
    <text evidence="1">The sequence shown here is derived from an EMBL/GenBank/DDBJ whole genome shotgun (WGS) entry which is preliminary data.</text>
</comment>
<evidence type="ECO:0000313" key="1">
    <source>
        <dbReference type="EMBL" id="PWS35203.1"/>
    </source>
</evidence>
<sequence length="552" mass="60659">MNGGGHNDDAEAVRTELRRILASRDFEASDRNRQFLAYVVEETLGGRGERIKAYNIATSVFGRAADFDPQVDSIVRIEAGRLRRALERYYLTAGQADGVRITIPRGGYVPAFAHHSGATPQEGPAPVTRGGTSRRNGCAILVCPFEEDGDRSAFPNLSRGLTRQVIVGLTRFTDLFVFGSDTVFSRDVAREDAVGSCGPLDVDLLLTGGTTVSADRFRLEVLLSDARTGRYIWGETFDRMLDPREILRVRDEVANSVVRSLAQPYGVIFSERAREVEGKPPESLSSYDSVIRFYQYWRTYDRALIHAVREGLEQAIRRDPDYAEAFACLSQVYVNLLRFGHEPPTSAMDLLKRARDLALRAVELAPHCSRGHHALALAYWFAGDVAAGLAELRTGLALNPNDTEIMSDLGVRHAARMEWDEALPLLRDSYARNPAQPGNYRIGLALYHYMHGRYADALAEMRRMTVEHAVPAFVVVASAAAQLGLAAEASAAVQAILRIDPAYGDHALADLRSRNVHPEIIAAMVEGLRLAGLPGQDTSMPAEGRAAPRAAE</sequence>
<dbReference type="EMBL" id="QGNA01000005">
    <property type="protein sequence ID" value="PWS35203.1"/>
    <property type="molecule type" value="Genomic_DNA"/>
</dbReference>
<keyword evidence="2" id="KW-1185">Reference proteome</keyword>
<evidence type="ECO:0000313" key="2">
    <source>
        <dbReference type="Proteomes" id="UP000245765"/>
    </source>
</evidence>
<reference evidence="2" key="1">
    <citation type="submission" date="2018-05" db="EMBL/GenBank/DDBJ databases">
        <authorList>
            <person name="Du Z."/>
            <person name="Wang X."/>
        </authorList>
    </citation>
    <scope>NUCLEOTIDE SEQUENCE [LARGE SCALE GENOMIC DNA]</scope>
    <source>
        <strain evidence="2">CQN31</strain>
    </source>
</reference>
<organism evidence="1 2">
    <name type="scientific">Falsiroseomonas bella</name>
    <dbReference type="NCBI Taxonomy" id="2184016"/>
    <lineage>
        <taxon>Bacteria</taxon>
        <taxon>Pseudomonadati</taxon>
        <taxon>Pseudomonadota</taxon>
        <taxon>Alphaproteobacteria</taxon>
        <taxon>Acetobacterales</taxon>
        <taxon>Roseomonadaceae</taxon>
        <taxon>Falsiroseomonas</taxon>
    </lineage>
</organism>
<dbReference type="RefSeq" id="WP_109872848.1">
    <property type="nucleotide sequence ID" value="NZ_QGNA01000005.1"/>
</dbReference>
<dbReference type="SUPFAM" id="SSF48452">
    <property type="entry name" value="TPR-like"/>
    <property type="match status" value="1"/>
</dbReference>
<dbReference type="Proteomes" id="UP000245765">
    <property type="component" value="Unassembled WGS sequence"/>
</dbReference>
<dbReference type="InterPro" id="IPR011990">
    <property type="entry name" value="TPR-like_helical_dom_sf"/>
</dbReference>
<accession>A0A317F9T5</accession>